<keyword evidence="3" id="KW-1185">Reference proteome</keyword>
<comment type="caution">
    <text evidence="2">The sequence shown here is derived from an EMBL/GenBank/DDBJ whole genome shotgun (WGS) entry which is preliminary data.</text>
</comment>
<dbReference type="PROSITE" id="PS51257">
    <property type="entry name" value="PROKAR_LIPOPROTEIN"/>
    <property type="match status" value="1"/>
</dbReference>
<proteinExistence type="predicted"/>
<evidence type="ECO:0000313" key="3">
    <source>
        <dbReference type="Proteomes" id="UP001482455"/>
    </source>
</evidence>
<dbReference type="AlphaFoldDB" id="A0AAW3B1J1"/>
<organism evidence="2 3">
    <name type="scientific">Leishmania utingensis</name>
    <dbReference type="NCBI Taxonomy" id="653362"/>
    <lineage>
        <taxon>Eukaryota</taxon>
        <taxon>Discoba</taxon>
        <taxon>Euglenozoa</taxon>
        <taxon>Kinetoplastea</taxon>
        <taxon>Metakinetoplastina</taxon>
        <taxon>Trypanosomatida</taxon>
        <taxon>Trypanosomatidae</taxon>
        <taxon>Leishmaniinae</taxon>
        <taxon>Leishmania</taxon>
    </lineage>
</organism>
<feature type="region of interest" description="Disordered" evidence="1">
    <location>
        <begin position="122"/>
        <end position="145"/>
    </location>
</feature>
<feature type="compositionally biased region" description="Low complexity" evidence="1">
    <location>
        <begin position="133"/>
        <end position="145"/>
    </location>
</feature>
<evidence type="ECO:0000313" key="2">
    <source>
        <dbReference type="EMBL" id="KAL0514848.1"/>
    </source>
</evidence>
<reference evidence="2 3" key="1">
    <citation type="submission" date="2024-02" db="EMBL/GenBank/DDBJ databases">
        <title>FIRST GENOME SEQUENCES OF Leishmania (Viannia) shawi, Leishmania (Viannia) lindenbergi AND Leishmania (Viannia) utingensis.</title>
        <authorList>
            <person name="Resadore F."/>
            <person name="Custodio M.G.F."/>
            <person name="Boite M.C."/>
            <person name="Cupolillo E."/>
            <person name="Ferreira G.E.M."/>
        </authorList>
    </citation>
    <scope>NUCLEOTIDE SEQUENCE [LARGE SCALE GENOMIC DNA]</scope>
    <source>
        <strain evidence="2 3">ITUB/BR/1977/M4964</strain>
    </source>
</reference>
<sequence length="546" mass="58123">MTHKGDDDDATTTVSTTGVVMLSCACRASPVTLLPTPPLLFFSRSLPPSLCRHHTWRTHAVWHATHAPLPTTKRPDSTPPSPLRSSLSLLRKAQRDDMAAPVSSAAPPSVVQLPVLASTGAKRRSRAAAMSGPKPAIKPAAVSPSSSSSPPLHVFADLPDQLLCSPDNSVWVYGQQALSFFSSEAAAQATLERKVQCMMREAQRHYTISCAFFNSLTSEEQMAEVLRVSGGGGLLPLPPAMSAAAMVTGTPAKRDHGRSGDGSTPVKCCRQRLAGVHRALRDAWPTWGEPDMNGVASSLVSREVGDADDDGSWQNCYSPGLRVNLVLDIVASRKTLGTAPLRSRPYRLAEHLYRLIMHPATTQPRTRSPMLPSNDVPYTTPTTARATPSTTNGAKATTIAAARARSDIAPHVRSLIIGISDAATTLVGLHVVCPYRHLSSPTPTLTRLRRAVEAAADQQRARALSTTATTTTSGLDTHGQGASAAVIAEPAASAPLCCVVASQLARHRRVDALLPAPYVRVPPQSLELIDQTRLILCTPRKLLDGC</sequence>
<evidence type="ECO:0000256" key="1">
    <source>
        <dbReference type="SAM" id="MobiDB-lite"/>
    </source>
</evidence>
<dbReference type="EMBL" id="JBAMZL010000004">
    <property type="protein sequence ID" value="KAL0514848.1"/>
    <property type="molecule type" value="Genomic_DNA"/>
</dbReference>
<protein>
    <submittedName>
        <fullName evidence="2">Uncharacterized protein</fullName>
    </submittedName>
</protein>
<gene>
    <name evidence="2" type="ORF">Q4I30_000883</name>
</gene>
<name>A0AAW3B1J1_9TRYP</name>
<accession>A0AAW3B1J1</accession>
<dbReference type="Proteomes" id="UP001482455">
    <property type="component" value="Unassembled WGS sequence"/>
</dbReference>